<evidence type="ECO:0000256" key="10">
    <source>
        <dbReference type="ARBA" id="ARBA00022989"/>
    </source>
</evidence>
<evidence type="ECO:0000256" key="13">
    <source>
        <dbReference type="ARBA" id="ARBA00023239"/>
    </source>
</evidence>
<evidence type="ECO:0000256" key="19">
    <source>
        <dbReference type="SAM" id="Coils"/>
    </source>
</evidence>
<keyword evidence="9" id="KW-0460">Magnesium</keyword>
<feature type="domain" description="Guanylate cyclase" evidence="21">
    <location>
        <begin position="201"/>
        <end position="328"/>
    </location>
</feature>
<feature type="coiled-coil region" evidence="19">
    <location>
        <begin position="132"/>
        <end position="176"/>
    </location>
</feature>
<comment type="similarity">
    <text evidence="18">Belongs to the adenylyl cyclase class-4/guanylyl cyclase family.</text>
</comment>
<dbReference type="Gene3D" id="3.30.70.1230">
    <property type="entry name" value="Nucleotide cyclase"/>
    <property type="match status" value="1"/>
</dbReference>
<reference evidence="22 23" key="2">
    <citation type="submission" date="2018-06" db="EMBL/GenBank/DDBJ databases">
        <title>Metagenomic assembly of (sub)arctic Cyanobacteria and their associated microbiome from non-axenic cultures.</title>
        <authorList>
            <person name="Baurain D."/>
        </authorList>
    </citation>
    <scope>NUCLEOTIDE SEQUENCE [LARGE SCALE GENOMIC DNA]</scope>
    <source>
        <strain evidence="22">ULC041bin1</strain>
    </source>
</reference>
<dbReference type="SMART" id="SM00044">
    <property type="entry name" value="CYCc"/>
    <property type="match status" value="1"/>
</dbReference>
<comment type="catalytic activity">
    <reaction evidence="1">
        <text>ATP = 3',5'-cyclic AMP + diphosphate</text>
        <dbReference type="Rhea" id="RHEA:15389"/>
        <dbReference type="ChEBI" id="CHEBI:30616"/>
        <dbReference type="ChEBI" id="CHEBI:33019"/>
        <dbReference type="ChEBI" id="CHEBI:58165"/>
        <dbReference type="EC" id="4.6.1.1"/>
    </reaction>
</comment>
<comment type="subunit">
    <text evidence="16">Homodimer. Can also exist as monomer.</text>
</comment>
<dbReference type="CDD" id="cd19920">
    <property type="entry name" value="REC_PA4781-like"/>
    <property type="match status" value="1"/>
</dbReference>
<evidence type="ECO:0000256" key="8">
    <source>
        <dbReference type="ARBA" id="ARBA00022840"/>
    </source>
</evidence>
<feature type="domain" description="Response regulatory" evidence="20">
    <location>
        <begin position="17"/>
        <end position="133"/>
    </location>
</feature>
<evidence type="ECO:0000256" key="14">
    <source>
        <dbReference type="ARBA" id="ARBA00032597"/>
    </source>
</evidence>
<comment type="caution">
    <text evidence="22">The sequence shown here is derived from an EMBL/GenBank/DDBJ whole genome shotgun (WGS) entry which is preliminary data.</text>
</comment>
<keyword evidence="10" id="KW-1133">Transmembrane helix</keyword>
<evidence type="ECO:0000256" key="16">
    <source>
        <dbReference type="ARBA" id="ARBA00064436"/>
    </source>
</evidence>
<evidence type="ECO:0000256" key="4">
    <source>
        <dbReference type="ARBA" id="ARBA00021420"/>
    </source>
</evidence>
<dbReference type="Proteomes" id="UP000249081">
    <property type="component" value="Unassembled WGS sequence"/>
</dbReference>
<evidence type="ECO:0000256" key="1">
    <source>
        <dbReference type="ARBA" id="ARBA00001593"/>
    </source>
</evidence>
<feature type="modified residue" description="4-aspartylphosphate" evidence="17">
    <location>
        <position position="66"/>
    </location>
</feature>
<dbReference type="GO" id="GO:0006171">
    <property type="term" value="P:cAMP biosynthetic process"/>
    <property type="evidence" value="ECO:0007669"/>
    <property type="project" value="UniProtKB-KW"/>
</dbReference>
<evidence type="ECO:0000259" key="20">
    <source>
        <dbReference type="PROSITE" id="PS50110"/>
    </source>
</evidence>
<dbReference type="GO" id="GO:0000160">
    <property type="term" value="P:phosphorelay signal transduction system"/>
    <property type="evidence" value="ECO:0007669"/>
    <property type="project" value="InterPro"/>
</dbReference>
<dbReference type="GO" id="GO:0004016">
    <property type="term" value="F:adenylate cyclase activity"/>
    <property type="evidence" value="ECO:0007669"/>
    <property type="project" value="UniProtKB-EC"/>
</dbReference>
<dbReference type="InterPro" id="IPR029787">
    <property type="entry name" value="Nucleotide_cyclase"/>
</dbReference>
<dbReference type="InterPro" id="IPR001054">
    <property type="entry name" value="A/G_cyclase"/>
</dbReference>
<dbReference type="PANTHER" id="PTHR11920">
    <property type="entry name" value="GUANYLYL CYCLASE"/>
    <property type="match status" value="1"/>
</dbReference>
<evidence type="ECO:0000256" key="7">
    <source>
        <dbReference type="ARBA" id="ARBA00022741"/>
    </source>
</evidence>
<dbReference type="GO" id="GO:0005524">
    <property type="term" value="F:ATP binding"/>
    <property type="evidence" value="ECO:0007669"/>
    <property type="project" value="UniProtKB-KW"/>
</dbReference>
<evidence type="ECO:0000313" key="23">
    <source>
        <dbReference type="Proteomes" id="UP000249081"/>
    </source>
</evidence>
<evidence type="ECO:0000259" key="21">
    <source>
        <dbReference type="PROSITE" id="PS50125"/>
    </source>
</evidence>
<dbReference type="PROSITE" id="PS00452">
    <property type="entry name" value="GUANYLATE_CYCLASE_1"/>
    <property type="match status" value="1"/>
</dbReference>
<evidence type="ECO:0000256" key="9">
    <source>
        <dbReference type="ARBA" id="ARBA00022842"/>
    </source>
</evidence>
<dbReference type="CDD" id="cd07302">
    <property type="entry name" value="CHD"/>
    <property type="match status" value="1"/>
</dbReference>
<name>A0A2W4YL49_9CYAN</name>
<dbReference type="Gene3D" id="3.40.50.2300">
    <property type="match status" value="1"/>
</dbReference>
<dbReference type="EMBL" id="QBMN01000024">
    <property type="protein sequence ID" value="PZO43688.1"/>
    <property type="molecule type" value="Genomic_DNA"/>
</dbReference>
<proteinExistence type="inferred from homology"/>
<comment type="subcellular location">
    <subcellularLocation>
        <location evidence="2">Membrane</location>
    </subcellularLocation>
</comment>
<dbReference type="SUPFAM" id="SSF55073">
    <property type="entry name" value="Nucleotide cyclase"/>
    <property type="match status" value="1"/>
</dbReference>
<evidence type="ECO:0000256" key="12">
    <source>
        <dbReference type="ARBA" id="ARBA00023136"/>
    </source>
</evidence>
<evidence type="ECO:0000256" key="17">
    <source>
        <dbReference type="PROSITE-ProRule" id="PRU00169"/>
    </source>
</evidence>
<keyword evidence="5" id="KW-0812">Transmembrane</keyword>
<dbReference type="GO" id="GO:0046872">
    <property type="term" value="F:metal ion binding"/>
    <property type="evidence" value="ECO:0007669"/>
    <property type="project" value="UniProtKB-KW"/>
</dbReference>
<gene>
    <name evidence="22" type="ORF">DCF17_05290</name>
</gene>
<sequence>MITAALPSHVPSHGDVDILLIDDIPDNLRVLSTILEAAGYRCRKALGGALALRAIALAPPDLILLDITMPAMDGFEVCRQLKGDQATQNIPIIFLTARDAEAEKEQAFRLGAADYIVKPFMAYEVLLRVKHQLSLRRQQQQLEAQNQRLQAEIQERQKIEVELRRQRQRSEELLTNVLPFQIAQRLKDREQAIADQFDSVTILFADIVGFSPVAAQLTPSELVQLLNQIFSRFDELAALYGLEKIKTIGDAYMVAAGVPVARPDHARAIAQMALDMQATIGEFWRPDGQPFQLRIGINSGSVVAGVIGIRKFIYDLWGDTVNIASFMEATGVASKIQVSESSYDHLKDHFTLQPRGPVQLKSGDQVSTYWLVPQNQPLYSCPPVAALGNPDPAFCWG</sequence>
<dbReference type="SUPFAM" id="SSF52172">
    <property type="entry name" value="CheY-like"/>
    <property type="match status" value="1"/>
</dbReference>
<dbReference type="InterPro" id="IPR050401">
    <property type="entry name" value="Cyclic_nucleotide_synthase"/>
</dbReference>
<keyword evidence="6" id="KW-0479">Metal-binding</keyword>
<keyword evidence="7" id="KW-0547">Nucleotide-binding</keyword>
<keyword evidence="12" id="KW-0472">Membrane</keyword>
<protein>
    <recommendedName>
        <fullName evidence="4">Adenylate cyclase</fullName>
        <ecNumber evidence="3">4.6.1.1</ecNumber>
    </recommendedName>
    <alternativeName>
        <fullName evidence="14">ATP pyrophosphate-lyase</fullName>
    </alternativeName>
    <alternativeName>
        <fullName evidence="15">Adenylyl cyclase</fullName>
    </alternativeName>
</protein>
<keyword evidence="13 18" id="KW-0456">Lyase</keyword>
<evidence type="ECO:0000256" key="5">
    <source>
        <dbReference type="ARBA" id="ARBA00022692"/>
    </source>
</evidence>
<dbReference type="InterPro" id="IPR011006">
    <property type="entry name" value="CheY-like_superfamily"/>
</dbReference>
<keyword evidence="11" id="KW-0115">cAMP biosynthesis</keyword>
<dbReference type="SMART" id="SM00448">
    <property type="entry name" value="REC"/>
    <property type="match status" value="1"/>
</dbReference>
<dbReference type="PROSITE" id="PS50110">
    <property type="entry name" value="RESPONSE_REGULATORY"/>
    <property type="match status" value="1"/>
</dbReference>
<dbReference type="PANTHER" id="PTHR11920:SF335">
    <property type="entry name" value="GUANYLATE CYCLASE"/>
    <property type="match status" value="1"/>
</dbReference>
<dbReference type="PROSITE" id="PS50125">
    <property type="entry name" value="GUANYLATE_CYCLASE_2"/>
    <property type="match status" value="1"/>
</dbReference>
<reference evidence="23" key="1">
    <citation type="submission" date="2018-04" db="EMBL/GenBank/DDBJ databases">
        <authorList>
            <person name="Cornet L."/>
        </authorList>
    </citation>
    <scope>NUCLEOTIDE SEQUENCE [LARGE SCALE GENOMIC DNA]</scope>
</reference>
<dbReference type="AlphaFoldDB" id="A0A2W4YL49"/>
<evidence type="ECO:0000256" key="18">
    <source>
        <dbReference type="RuleBase" id="RU000405"/>
    </source>
</evidence>
<dbReference type="EC" id="4.6.1.1" evidence="3"/>
<dbReference type="Pfam" id="PF00211">
    <property type="entry name" value="Guanylate_cyc"/>
    <property type="match status" value="1"/>
</dbReference>
<dbReference type="InterPro" id="IPR001789">
    <property type="entry name" value="Sig_transdc_resp-reg_receiver"/>
</dbReference>
<evidence type="ECO:0000256" key="15">
    <source>
        <dbReference type="ARBA" id="ARBA00032637"/>
    </source>
</evidence>
<evidence type="ECO:0000256" key="11">
    <source>
        <dbReference type="ARBA" id="ARBA00022998"/>
    </source>
</evidence>
<organism evidence="22 23">
    <name type="scientific">Shackletoniella antarctica</name>
    <dbReference type="NCBI Taxonomy" id="268115"/>
    <lineage>
        <taxon>Bacteria</taxon>
        <taxon>Bacillati</taxon>
        <taxon>Cyanobacteriota</taxon>
        <taxon>Cyanophyceae</taxon>
        <taxon>Oculatellales</taxon>
        <taxon>Oculatellaceae</taxon>
        <taxon>Shackletoniella</taxon>
    </lineage>
</organism>
<dbReference type="InterPro" id="IPR018297">
    <property type="entry name" value="A/G_cyclase_CS"/>
</dbReference>
<dbReference type="Pfam" id="PF00072">
    <property type="entry name" value="Response_reg"/>
    <property type="match status" value="1"/>
</dbReference>
<dbReference type="GO" id="GO:0005886">
    <property type="term" value="C:plasma membrane"/>
    <property type="evidence" value="ECO:0007669"/>
    <property type="project" value="UniProtKB-ARBA"/>
</dbReference>
<evidence type="ECO:0000256" key="2">
    <source>
        <dbReference type="ARBA" id="ARBA00004370"/>
    </source>
</evidence>
<keyword evidence="17" id="KW-0597">Phosphoprotein</keyword>
<dbReference type="FunFam" id="3.30.70.1230:FF:000033">
    <property type="entry name" value="Adenylate cyclase"/>
    <property type="match status" value="1"/>
</dbReference>
<evidence type="ECO:0000313" key="22">
    <source>
        <dbReference type="EMBL" id="PZO43688.1"/>
    </source>
</evidence>
<keyword evidence="19" id="KW-0175">Coiled coil</keyword>
<keyword evidence="8" id="KW-0067">ATP-binding</keyword>
<accession>A0A2W4YL49</accession>
<evidence type="ECO:0000256" key="3">
    <source>
        <dbReference type="ARBA" id="ARBA00012201"/>
    </source>
</evidence>
<evidence type="ECO:0000256" key="6">
    <source>
        <dbReference type="ARBA" id="ARBA00022723"/>
    </source>
</evidence>